<reference evidence="1 2" key="1">
    <citation type="journal article" date="2022" name="DNA Res.">
        <title>Chromosomal-level genome assembly of the orchid tree Bauhinia variegata (Leguminosae; Cercidoideae) supports the allotetraploid origin hypothesis of Bauhinia.</title>
        <authorList>
            <person name="Zhong Y."/>
            <person name="Chen Y."/>
            <person name="Zheng D."/>
            <person name="Pang J."/>
            <person name="Liu Y."/>
            <person name="Luo S."/>
            <person name="Meng S."/>
            <person name="Qian L."/>
            <person name="Wei D."/>
            <person name="Dai S."/>
            <person name="Zhou R."/>
        </authorList>
    </citation>
    <scope>NUCLEOTIDE SEQUENCE [LARGE SCALE GENOMIC DNA]</scope>
    <source>
        <strain evidence="1">BV-YZ2020</strain>
    </source>
</reference>
<sequence length="94" mass="9893">MTCPASSFLMGLSAWLVWAGGGFRTNPASLGLDLAQLALTLFGVGATRVGLMVCLGILGTQIGCFRKFKRMNPLVGNLISPSFVMDGFSLCCES</sequence>
<dbReference type="EMBL" id="CM039429">
    <property type="protein sequence ID" value="KAI4349645.1"/>
    <property type="molecule type" value="Genomic_DNA"/>
</dbReference>
<protein>
    <submittedName>
        <fullName evidence="1">Uncharacterized protein</fullName>
    </submittedName>
</protein>
<proteinExistence type="predicted"/>
<comment type="caution">
    <text evidence="1">The sequence shown here is derived from an EMBL/GenBank/DDBJ whole genome shotgun (WGS) entry which is preliminary data.</text>
</comment>
<name>A0ACB9PLJ5_BAUVA</name>
<evidence type="ECO:0000313" key="1">
    <source>
        <dbReference type="EMBL" id="KAI4349645.1"/>
    </source>
</evidence>
<accession>A0ACB9PLJ5</accession>
<evidence type="ECO:0000313" key="2">
    <source>
        <dbReference type="Proteomes" id="UP000828941"/>
    </source>
</evidence>
<keyword evidence="2" id="KW-1185">Reference proteome</keyword>
<gene>
    <name evidence="1" type="ORF">L6164_010209</name>
</gene>
<dbReference type="Proteomes" id="UP000828941">
    <property type="component" value="Chromosome 4"/>
</dbReference>
<organism evidence="1 2">
    <name type="scientific">Bauhinia variegata</name>
    <name type="common">Purple orchid tree</name>
    <name type="synonym">Phanera variegata</name>
    <dbReference type="NCBI Taxonomy" id="167791"/>
    <lineage>
        <taxon>Eukaryota</taxon>
        <taxon>Viridiplantae</taxon>
        <taxon>Streptophyta</taxon>
        <taxon>Embryophyta</taxon>
        <taxon>Tracheophyta</taxon>
        <taxon>Spermatophyta</taxon>
        <taxon>Magnoliopsida</taxon>
        <taxon>eudicotyledons</taxon>
        <taxon>Gunneridae</taxon>
        <taxon>Pentapetalae</taxon>
        <taxon>rosids</taxon>
        <taxon>fabids</taxon>
        <taxon>Fabales</taxon>
        <taxon>Fabaceae</taxon>
        <taxon>Cercidoideae</taxon>
        <taxon>Cercideae</taxon>
        <taxon>Bauhiniinae</taxon>
        <taxon>Bauhinia</taxon>
    </lineage>
</organism>